<accession>A0A433BED3</accession>
<dbReference type="InterPro" id="IPR036315">
    <property type="entry name" value="BRCA2_hlx_sf"/>
</dbReference>
<feature type="domain" description="BRCA2 OB1" evidence="1">
    <location>
        <begin position="106"/>
        <end position="223"/>
    </location>
</feature>
<dbReference type="InterPro" id="IPR015252">
    <property type="entry name" value="BRCA2_hlx"/>
</dbReference>
<dbReference type="EMBL" id="RBNI01013932">
    <property type="protein sequence ID" value="RUP24650.1"/>
    <property type="molecule type" value="Genomic_DNA"/>
</dbReference>
<reference evidence="3 4" key="1">
    <citation type="journal article" date="2018" name="New Phytol.">
        <title>Phylogenomics of Endogonaceae and evolution of mycorrhizas within Mucoromycota.</title>
        <authorList>
            <person name="Chang Y."/>
            <person name="Desiro A."/>
            <person name="Na H."/>
            <person name="Sandor L."/>
            <person name="Lipzen A."/>
            <person name="Clum A."/>
            <person name="Barry K."/>
            <person name="Grigoriev I.V."/>
            <person name="Martin F.M."/>
            <person name="Stajich J.E."/>
            <person name="Smith M.E."/>
            <person name="Bonito G."/>
            <person name="Spatafora J.W."/>
        </authorList>
    </citation>
    <scope>NUCLEOTIDE SEQUENCE [LARGE SCALE GENOMIC DNA]</scope>
    <source>
        <strain evidence="3 4">GMNB39</strain>
    </source>
</reference>
<dbReference type="GO" id="GO:0000724">
    <property type="term" value="P:double-strand break repair via homologous recombination"/>
    <property type="evidence" value="ECO:0007669"/>
    <property type="project" value="InterPro"/>
</dbReference>
<protein>
    <submittedName>
        <fullName evidence="3">BRCA2, oligonucleotide/oligosaccharide-binding, domain 1-domain-containing protein</fullName>
    </submittedName>
</protein>
<dbReference type="Pfam" id="PF09103">
    <property type="entry name" value="BRCA-2_OB1"/>
    <property type="match status" value="1"/>
</dbReference>
<comment type="caution">
    <text evidence="3">The sequence shown here is derived from an EMBL/GenBank/DDBJ whole genome shotgun (WGS) entry which is preliminary data.</text>
</comment>
<gene>
    <name evidence="3" type="ORF">BC936DRAFT_138906</name>
</gene>
<proteinExistence type="predicted"/>
<keyword evidence="4" id="KW-1185">Reference proteome</keyword>
<evidence type="ECO:0000259" key="1">
    <source>
        <dbReference type="Pfam" id="PF09103"/>
    </source>
</evidence>
<name>A0A433BED3_9FUNG</name>
<dbReference type="OrthoDB" id="21095at2759"/>
<dbReference type="SUPFAM" id="SSF50249">
    <property type="entry name" value="Nucleic acid-binding proteins"/>
    <property type="match status" value="1"/>
</dbReference>
<dbReference type="InterPro" id="IPR015187">
    <property type="entry name" value="BRCA2_OB_1"/>
</dbReference>
<feature type="domain" description="Breast cancer type 2 susceptibility protein helical" evidence="2">
    <location>
        <begin position="25"/>
        <end position="86"/>
    </location>
</feature>
<dbReference type="GO" id="GO:0006355">
    <property type="term" value="P:regulation of DNA-templated transcription"/>
    <property type="evidence" value="ECO:0007669"/>
    <property type="project" value="TreeGrafter"/>
</dbReference>
<organism evidence="3 4">
    <name type="scientific">Jimgerdemannia flammicorona</name>
    <dbReference type="NCBI Taxonomy" id="994334"/>
    <lineage>
        <taxon>Eukaryota</taxon>
        <taxon>Fungi</taxon>
        <taxon>Fungi incertae sedis</taxon>
        <taxon>Mucoromycota</taxon>
        <taxon>Mucoromycotina</taxon>
        <taxon>Endogonomycetes</taxon>
        <taxon>Endogonales</taxon>
        <taxon>Endogonaceae</taxon>
        <taxon>Jimgerdemannia</taxon>
    </lineage>
</organism>
<dbReference type="PANTHER" id="PTHR11289">
    <property type="entry name" value="BREAST CANCER TYPE 2 SUSCEPTIBILITY PROTEIN BRCA2"/>
    <property type="match status" value="1"/>
</dbReference>
<evidence type="ECO:0000259" key="2">
    <source>
        <dbReference type="Pfam" id="PF09169"/>
    </source>
</evidence>
<sequence>MSVRPTDILRMTASQAQVFRFGTWGSREARNSLLEDGALPQFATQPWVDNHYRWIVWKIACMIRSFPEFFSNWWCAIKVFDQLRYRSANSSPHALYEREINHAHRSAIKRIIEQDDTPSKHMVLCVSDIIDEDRKTGHTGKYTYEIVCVISVMNSNIDLSIFRGPGIFPATECDASSRTCPFLLELTDGWYRIYASIDTALQRAVSKEKIKIGSKLAICGAQVPMLR</sequence>
<dbReference type="AlphaFoldDB" id="A0A433BED3"/>
<evidence type="ECO:0000313" key="4">
    <source>
        <dbReference type="Proteomes" id="UP000268093"/>
    </source>
</evidence>
<dbReference type="PANTHER" id="PTHR11289:SF0">
    <property type="entry name" value="BREAST CANCER TYPE 2 SUSCEPTIBILITY PROTEIN"/>
    <property type="match status" value="1"/>
</dbReference>
<dbReference type="Proteomes" id="UP000268093">
    <property type="component" value="Unassembled WGS sequence"/>
</dbReference>
<dbReference type="InterPro" id="IPR015525">
    <property type="entry name" value="BRCA2"/>
</dbReference>
<dbReference type="SUPFAM" id="SSF81872">
    <property type="entry name" value="BRCA2 helical domain"/>
    <property type="match status" value="1"/>
</dbReference>
<dbReference type="Gene3D" id="2.40.50.140">
    <property type="entry name" value="Nucleic acid-binding proteins"/>
    <property type="match status" value="1"/>
</dbReference>
<dbReference type="InterPro" id="IPR012340">
    <property type="entry name" value="NA-bd_OB-fold"/>
</dbReference>
<dbReference type="Pfam" id="PF09169">
    <property type="entry name" value="BRCA-2_helical"/>
    <property type="match status" value="1"/>
</dbReference>
<evidence type="ECO:0000313" key="3">
    <source>
        <dbReference type="EMBL" id="RUP24650.1"/>
    </source>
</evidence>